<sequence>MDKKIKEANDLTNKLISDAVKNIQSNDDDYIIDYFSELISSIKIKLGATQFKDLKNSLKAEISIRPDFMSVLDSAIVFAKRIIYLNLILNQSRLGACRKSAIYF</sequence>
<accession>A0A2V4E0I8</accession>
<gene>
    <name evidence="1" type="ORF">DKK79_08435</name>
</gene>
<name>A0A2V4E0I8_9GAMM</name>
<dbReference type="RefSeq" id="WP_110423690.1">
    <property type="nucleotide sequence ID" value="NZ_QGLP01000005.1"/>
</dbReference>
<protein>
    <submittedName>
        <fullName evidence="1">Uncharacterized protein</fullName>
    </submittedName>
</protein>
<dbReference type="EMBL" id="QGLP01000005">
    <property type="protein sequence ID" value="PXZ04376.1"/>
    <property type="molecule type" value="Genomic_DNA"/>
</dbReference>
<proteinExistence type="predicted"/>
<evidence type="ECO:0000313" key="1">
    <source>
        <dbReference type="EMBL" id="PXZ04376.1"/>
    </source>
</evidence>
<comment type="caution">
    <text evidence="1">The sequence shown here is derived from an EMBL/GenBank/DDBJ whole genome shotgun (WGS) entry which is preliminary data.</text>
</comment>
<dbReference type="Proteomes" id="UP000247483">
    <property type="component" value="Unassembled WGS sequence"/>
</dbReference>
<reference evidence="1 2" key="1">
    <citation type="submission" date="2018-05" db="EMBL/GenBank/DDBJ databases">
        <title>Reference genomes for bee gut microbiota database.</title>
        <authorList>
            <person name="Ellegaard K.M."/>
        </authorList>
    </citation>
    <scope>NUCLEOTIDE SEQUENCE [LARGE SCALE GENOMIC DNA]</scope>
    <source>
        <strain evidence="1 2">ESL0177</strain>
    </source>
</reference>
<organism evidence="1 2">
    <name type="scientific">Gilliamella apicola</name>
    <dbReference type="NCBI Taxonomy" id="1196095"/>
    <lineage>
        <taxon>Bacteria</taxon>
        <taxon>Pseudomonadati</taxon>
        <taxon>Pseudomonadota</taxon>
        <taxon>Gammaproteobacteria</taxon>
        <taxon>Orbales</taxon>
        <taxon>Orbaceae</taxon>
        <taxon>Gilliamella</taxon>
    </lineage>
</organism>
<dbReference type="AlphaFoldDB" id="A0A2V4E0I8"/>
<evidence type="ECO:0000313" key="2">
    <source>
        <dbReference type="Proteomes" id="UP000247483"/>
    </source>
</evidence>